<sequence>MSGACAGDHRNETGHTTDVVLEEKSLRRELRSLKARFTPATSLAIYFDGGGAKTGTEFGKFGIEAGNCGSVAGKEAGIEAGNCGSVVGKEAGN</sequence>
<dbReference type="EMBL" id="AUSU01008013">
    <property type="protein sequence ID" value="EPS59870.1"/>
    <property type="molecule type" value="Genomic_DNA"/>
</dbReference>
<keyword evidence="2" id="KW-1185">Reference proteome</keyword>
<dbReference type="Proteomes" id="UP000015453">
    <property type="component" value="Unassembled WGS sequence"/>
</dbReference>
<organism evidence="1 2">
    <name type="scientific">Genlisea aurea</name>
    <dbReference type="NCBI Taxonomy" id="192259"/>
    <lineage>
        <taxon>Eukaryota</taxon>
        <taxon>Viridiplantae</taxon>
        <taxon>Streptophyta</taxon>
        <taxon>Embryophyta</taxon>
        <taxon>Tracheophyta</taxon>
        <taxon>Spermatophyta</taxon>
        <taxon>Magnoliopsida</taxon>
        <taxon>eudicotyledons</taxon>
        <taxon>Gunneridae</taxon>
        <taxon>Pentapetalae</taxon>
        <taxon>asterids</taxon>
        <taxon>lamiids</taxon>
        <taxon>Lamiales</taxon>
        <taxon>Lentibulariaceae</taxon>
        <taxon>Genlisea</taxon>
    </lineage>
</organism>
<name>S8BZA8_9LAMI</name>
<dbReference type="AlphaFoldDB" id="S8BZA8"/>
<evidence type="ECO:0000313" key="2">
    <source>
        <dbReference type="Proteomes" id="UP000015453"/>
    </source>
</evidence>
<accession>S8BZA8</accession>
<reference evidence="1 2" key="1">
    <citation type="journal article" date="2013" name="BMC Genomics">
        <title>The miniature genome of a carnivorous plant Genlisea aurea contains a low number of genes and short non-coding sequences.</title>
        <authorList>
            <person name="Leushkin E.V."/>
            <person name="Sutormin R.A."/>
            <person name="Nabieva E.R."/>
            <person name="Penin A.A."/>
            <person name="Kondrashov A.S."/>
            <person name="Logacheva M.D."/>
        </authorList>
    </citation>
    <scope>NUCLEOTIDE SEQUENCE [LARGE SCALE GENOMIC DNA]</scope>
</reference>
<gene>
    <name evidence="1" type="ORF">M569_14937</name>
</gene>
<evidence type="ECO:0000313" key="1">
    <source>
        <dbReference type="EMBL" id="EPS59870.1"/>
    </source>
</evidence>
<protein>
    <submittedName>
        <fullName evidence="1">Uncharacterized protein</fullName>
    </submittedName>
</protein>
<comment type="caution">
    <text evidence="1">The sequence shown here is derived from an EMBL/GenBank/DDBJ whole genome shotgun (WGS) entry which is preliminary data.</text>
</comment>
<proteinExistence type="predicted"/>